<name>A0A3M9NQ96_9BACT</name>
<comment type="caution">
    <text evidence="3">The sequence shown here is derived from an EMBL/GenBank/DDBJ whole genome shotgun (WGS) entry which is preliminary data.</text>
</comment>
<dbReference type="InterPro" id="IPR006015">
    <property type="entry name" value="Universal_stress_UspA"/>
</dbReference>
<keyword evidence="4" id="KW-1185">Reference proteome</keyword>
<evidence type="ECO:0000313" key="3">
    <source>
        <dbReference type="EMBL" id="RNI39980.1"/>
    </source>
</evidence>
<dbReference type="CDD" id="cd00293">
    <property type="entry name" value="USP-like"/>
    <property type="match status" value="1"/>
</dbReference>
<evidence type="ECO:0000313" key="4">
    <source>
        <dbReference type="Proteomes" id="UP000267223"/>
    </source>
</evidence>
<evidence type="ECO:0000259" key="2">
    <source>
        <dbReference type="Pfam" id="PF00582"/>
    </source>
</evidence>
<reference evidence="3 4" key="1">
    <citation type="submission" date="2018-11" db="EMBL/GenBank/DDBJ databases">
        <title>Draft genome sequence of Ferruginibacter sp. BO-59.</title>
        <authorList>
            <person name="Im W.T."/>
        </authorList>
    </citation>
    <scope>NUCLEOTIDE SEQUENCE [LARGE SCALE GENOMIC DNA]</scope>
    <source>
        <strain evidence="3 4">BO-59</strain>
    </source>
</reference>
<dbReference type="PRINTS" id="PR01438">
    <property type="entry name" value="UNVRSLSTRESS"/>
</dbReference>
<dbReference type="EMBL" id="RJJR01000001">
    <property type="protein sequence ID" value="RNI39980.1"/>
    <property type="molecule type" value="Genomic_DNA"/>
</dbReference>
<dbReference type="AlphaFoldDB" id="A0A3M9NQ96"/>
<evidence type="ECO:0000256" key="1">
    <source>
        <dbReference type="ARBA" id="ARBA00008791"/>
    </source>
</evidence>
<dbReference type="SUPFAM" id="SSF52402">
    <property type="entry name" value="Adenine nucleotide alpha hydrolases-like"/>
    <property type="match status" value="2"/>
</dbReference>
<dbReference type="PANTHER" id="PTHR46268">
    <property type="entry name" value="STRESS RESPONSE PROTEIN NHAX"/>
    <property type="match status" value="1"/>
</dbReference>
<dbReference type="RefSeq" id="WP_123118871.1">
    <property type="nucleotide sequence ID" value="NZ_RJJR01000001.1"/>
</dbReference>
<protein>
    <submittedName>
        <fullName evidence="3">Universal stress protein</fullName>
    </submittedName>
</protein>
<dbReference type="InterPro" id="IPR006016">
    <property type="entry name" value="UspA"/>
</dbReference>
<dbReference type="PANTHER" id="PTHR46268:SF6">
    <property type="entry name" value="UNIVERSAL STRESS PROTEIN UP12"/>
    <property type="match status" value="1"/>
</dbReference>
<dbReference type="OrthoDB" id="9788959at2"/>
<dbReference type="Proteomes" id="UP000267223">
    <property type="component" value="Unassembled WGS sequence"/>
</dbReference>
<proteinExistence type="inferred from homology"/>
<organism evidence="3 4">
    <name type="scientific">Hanamia caeni</name>
    <dbReference type="NCBI Taxonomy" id="2294116"/>
    <lineage>
        <taxon>Bacteria</taxon>
        <taxon>Pseudomonadati</taxon>
        <taxon>Bacteroidota</taxon>
        <taxon>Chitinophagia</taxon>
        <taxon>Chitinophagales</taxon>
        <taxon>Chitinophagaceae</taxon>
        <taxon>Hanamia</taxon>
    </lineage>
</organism>
<dbReference type="InterPro" id="IPR014729">
    <property type="entry name" value="Rossmann-like_a/b/a_fold"/>
</dbReference>
<dbReference type="Gene3D" id="3.40.50.620">
    <property type="entry name" value="HUPs"/>
    <property type="match status" value="2"/>
</dbReference>
<feature type="domain" description="UspA" evidence="2">
    <location>
        <begin position="1"/>
        <end position="143"/>
    </location>
</feature>
<sequence>MKRILVPVDFSTNSKKAFRYAVDIASRSGADIILYHLFRPLKASEAGVVFNVDEHNRRLQEIVLKRLQRLQKKVLADTNANVPVSAHVGRIPVVKNILDFADENYIDLVVMGTEGATGLKKITLGSNAAKIIQRAKIPVFLIPEKFKWKKPGKILFATAIHKSDNNAIPILSALSGIYNAEITMVNLRDPHQPETMKDKKQFERHVFDMQKAFKDTRLGLLQIDTFSISKTIQHLYEEIPYDILVMIRRRKSIIQQIFVESFTKNMAFITGNPLLIIPQQNKVVKS</sequence>
<gene>
    <name evidence="3" type="ORF">EFY79_01370</name>
</gene>
<accession>A0A3M9NQ96</accession>
<dbReference type="Pfam" id="PF00582">
    <property type="entry name" value="Usp"/>
    <property type="match status" value="1"/>
</dbReference>
<comment type="similarity">
    <text evidence="1">Belongs to the universal stress protein A family.</text>
</comment>